<dbReference type="GO" id="GO:0043484">
    <property type="term" value="P:regulation of RNA splicing"/>
    <property type="evidence" value="ECO:0000318"/>
    <property type="project" value="GO_Central"/>
</dbReference>
<dbReference type="OrthoDB" id="431068at2759"/>
<dbReference type="GeneID" id="115921756"/>
<feature type="region of interest" description="Disordered" evidence="4">
    <location>
        <begin position="437"/>
        <end position="463"/>
    </location>
</feature>
<feature type="compositionally biased region" description="Gly residues" evidence="4">
    <location>
        <begin position="302"/>
        <end position="317"/>
    </location>
</feature>
<evidence type="ECO:0000256" key="2">
    <source>
        <dbReference type="ARBA" id="ARBA00022884"/>
    </source>
</evidence>
<evidence type="ECO:0000256" key="4">
    <source>
        <dbReference type="SAM" id="MobiDB-lite"/>
    </source>
</evidence>
<keyword evidence="7" id="KW-1185">Reference proteome</keyword>
<dbReference type="GO" id="GO:0003723">
    <property type="term" value="F:RNA binding"/>
    <property type="evidence" value="ECO:0000318"/>
    <property type="project" value="GO_Central"/>
</dbReference>
<dbReference type="AlphaFoldDB" id="A0A7M7NFQ4"/>
<dbReference type="KEGG" id="spu:115921756"/>
<feature type="region of interest" description="Disordered" evidence="4">
    <location>
        <begin position="402"/>
        <end position="421"/>
    </location>
</feature>
<dbReference type="InParanoid" id="A0A7M7NFQ4"/>
<dbReference type="SMART" id="SM00360">
    <property type="entry name" value="RRM"/>
    <property type="match status" value="3"/>
</dbReference>
<feature type="compositionally biased region" description="Gly residues" evidence="4">
    <location>
        <begin position="211"/>
        <end position="224"/>
    </location>
</feature>
<dbReference type="Pfam" id="PF00076">
    <property type="entry name" value="RRM_1"/>
    <property type="match status" value="3"/>
</dbReference>
<feature type="compositionally biased region" description="Gly residues" evidence="4">
    <location>
        <begin position="454"/>
        <end position="463"/>
    </location>
</feature>
<dbReference type="GO" id="GO:0005654">
    <property type="term" value="C:nucleoplasm"/>
    <property type="evidence" value="ECO:0000318"/>
    <property type="project" value="GO_Central"/>
</dbReference>
<keyword evidence="2 3" id="KW-0694">RNA-binding</keyword>
<dbReference type="FunCoup" id="A0A7M7NFQ4">
    <property type="interactions" value="1701"/>
</dbReference>
<dbReference type="PANTHER" id="PTHR13976">
    <property type="entry name" value="HETEROGENEOUS NUCLEAR RIBONUCLEOPROTEIN-RELATED"/>
    <property type="match status" value="1"/>
</dbReference>
<feature type="domain" description="RRM" evidence="5">
    <location>
        <begin position="325"/>
        <end position="400"/>
    </location>
</feature>
<organism evidence="6 7">
    <name type="scientific">Strongylocentrotus purpuratus</name>
    <name type="common">Purple sea urchin</name>
    <dbReference type="NCBI Taxonomy" id="7668"/>
    <lineage>
        <taxon>Eukaryota</taxon>
        <taxon>Metazoa</taxon>
        <taxon>Echinodermata</taxon>
        <taxon>Eleutherozoa</taxon>
        <taxon>Echinozoa</taxon>
        <taxon>Echinoidea</taxon>
        <taxon>Euechinoidea</taxon>
        <taxon>Echinacea</taxon>
        <taxon>Camarodonta</taxon>
        <taxon>Echinidea</taxon>
        <taxon>Strongylocentrotidae</taxon>
        <taxon>Strongylocentrotus</taxon>
    </lineage>
</organism>
<protein>
    <recommendedName>
        <fullName evidence="5">RRM domain-containing protein</fullName>
    </recommendedName>
</protein>
<proteinExistence type="predicted"/>
<dbReference type="RefSeq" id="XP_030835704.1">
    <property type="nucleotide sequence ID" value="XM_030979844.1"/>
</dbReference>
<dbReference type="InterPro" id="IPR035979">
    <property type="entry name" value="RBD_domain_sf"/>
</dbReference>
<keyword evidence="1" id="KW-0677">Repeat</keyword>
<evidence type="ECO:0000256" key="3">
    <source>
        <dbReference type="PROSITE-ProRule" id="PRU00176"/>
    </source>
</evidence>
<evidence type="ECO:0000259" key="5">
    <source>
        <dbReference type="PROSITE" id="PS50102"/>
    </source>
</evidence>
<dbReference type="PROSITE" id="PS50102">
    <property type="entry name" value="RRM"/>
    <property type="match status" value="3"/>
</dbReference>
<dbReference type="OMA" id="YSCTEDQ"/>
<feature type="compositionally biased region" description="Gly residues" evidence="4">
    <location>
        <begin position="405"/>
        <end position="421"/>
    </location>
</feature>
<feature type="region of interest" description="Disordered" evidence="4">
    <location>
        <begin position="187"/>
        <end position="229"/>
    </location>
</feature>
<accession>A0A7M7NFQ4</accession>
<dbReference type="Proteomes" id="UP000007110">
    <property type="component" value="Unassembled WGS sequence"/>
</dbReference>
<dbReference type="InterPro" id="IPR012677">
    <property type="entry name" value="Nucleotide-bd_a/b_plait_sf"/>
</dbReference>
<reference evidence="6" key="2">
    <citation type="submission" date="2021-01" db="UniProtKB">
        <authorList>
            <consortium name="EnsemblMetazoa"/>
        </authorList>
    </citation>
    <scope>IDENTIFICATION</scope>
</reference>
<dbReference type="GO" id="GO:1990904">
    <property type="term" value="C:ribonucleoprotein complex"/>
    <property type="evidence" value="ECO:0000318"/>
    <property type="project" value="GO_Central"/>
</dbReference>
<feature type="domain" description="RRM" evidence="5">
    <location>
        <begin position="8"/>
        <end position="95"/>
    </location>
</feature>
<dbReference type="EnsemblMetazoa" id="XM_030979844">
    <property type="protein sequence ID" value="XP_030835704"/>
    <property type="gene ID" value="LOC115921756"/>
</dbReference>
<name>A0A7M7NFQ4_STRPU</name>
<reference evidence="7" key="1">
    <citation type="submission" date="2015-02" db="EMBL/GenBank/DDBJ databases">
        <title>Genome sequencing for Strongylocentrotus purpuratus.</title>
        <authorList>
            <person name="Murali S."/>
            <person name="Liu Y."/>
            <person name="Vee V."/>
            <person name="English A."/>
            <person name="Wang M."/>
            <person name="Skinner E."/>
            <person name="Han Y."/>
            <person name="Muzny D.M."/>
            <person name="Worley K.C."/>
            <person name="Gibbs R.A."/>
        </authorList>
    </citation>
    <scope>NUCLEOTIDE SEQUENCE</scope>
</reference>
<feature type="compositionally biased region" description="Gly residues" evidence="4">
    <location>
        <begin position="269"/>
        <end position="284"/>
    </location>
</feature>
<dbReference type="SUPFAM" id="SSF54928">
    <property type="entry name" value="RNA-binding domain, RBD"/>
    <property type="match status" value="3"/>
</dbReference>
<dbReference type="InterPro" id="IPR050666">
    <property type="entry name" value="ESRP"/>
</dbReference>
<dbReference type="InterPro" id="IPR000504">
    <property type="entry name" value="RRM_dom"/>
</dbReference>
<feature type="compositionally biased region" description="Gly residues" evidence="4">
    <location>
        <begin position="437"/>
        <end position="447"/>
    </location>
</feature>
<evidence type="ECO:0000256" key="1">
    <source>
        <dbReference type="ARBA" id="ARBA00022737"/>
    </source>
</evidence>
<sequence>MGEEEDGYVIRARGLPWSTTAEEVMDFFEDCNILGAPDSIKFIFNSSGRPSGECFVEFDSEGDFQQAMKKDKNYLQKRYIELFKSKRSEMEWVTNRNSGGADGGEGLVKLRGLPFSCSKEEIAEFFSGLTIQANGITLPSDNDGRRTGEAFVLFASKEIAEKALKKHKSHMGHRYIEVFKSFPDELRRATNPTRGGRGGMNRPGPYDRYSGGRGDGFSRGGRGRNSGFERRYGGGGGGYDDEFNYGFGGYGGGSEGGYGGGGGGGGFGGGRSGRGGGGGGGWGGNPQPLFPRGRGDYRRGGRGGGGGGRGGDMGGGGDFISDTGYSVHMRGLPFSVTEQDIKEFFHGSATPSNVVIHDINGKRNGFAAVDFRTHDEAKAAMKKDKNNIGSRYIELFLHSSEEEGGGGGGGGGGRGFGSSGGGSGGGYSGGYSGRGRGGGGGSGGGGYRDSQMGGYSGGGGGSGGYGGGGGGSGGFYGSGGGGGGGNSYGGGY</sequence>
<feature type="domain" description="RRM" evidence="5">
    <location>
        <begin position="106"/>
        <end position="183"/>
    </location>
</feature>
<evidence type="ECO:0000313" key="7">
    <source>
        <dbReference type="Proteomes" id="UP000007110"/>
    </source>
</evidence>
<feature type="region of interest" description="Disordered" evidence="4">
    <location>
        <begin position="269"/>
        <end position="317"/>
    </location>
</feature>
<evidence type="ECO:0000313" key="6">
    <source>
        <dbReference type="EnsemblMetazoa" id="XP_030835704"/>
    </source>
</evidence>
<dbReference type="Gene3D" id="3.30.70.330">
    <property type="match status" value="3"/>
</dbReference>